<evidence type="ECO:0000313" key="2">
    <source>
        <dbReference type="Proteomes" id="UP001177003"/>
    </source>
</evidence>
<accession>A0AA35YW97</accession>
<dbReference type="EMBL" id="OX465080">
    <property type="protein sequence ID" value="CAI9281340.1"/>
    <property type="molecule type" value="Genomic_DNA"/>
</dbReference>
<reference evidence="1" key="1">
    <citation type="submission" date="2023-04" db="EMBL/GenBank/DDBJ databases">
        <authorList>
            <person name="Vijverberg K."/>
            <person name="Xiong W."/>
            <person name="Schranz E."/>
        </authorList>
    </citation>
    <scope>NUCLEOTIDE SEQUENCE</scope>
</reference>
<gene>
    <name evidence="1" type="ORF">LSALG_LOCUS21042</name>
</gene>
<dbReference type="AlphaFoldDB" id="A0AA35YW97"/>
<evidence type="ECO:0000313" key="1">
    <source>
        <dbReference type="EMBL" id="CAI9281340.1"/>
    </source>
</evidence>
<name>A0AA35YW97_LACSI</name>
<keyword evidence="2" id="KW-1185">Reference proteome</keyword>
<sequence>MNPSEFRKNLRLRFWISSQFPATVSEAPILPMNDLLMISIGEAMVQSPTDVKNQNFVAMAENMVTQEHDELTEALNNLFTNVSTMIKGDLQVSLQLLAIVIDSVFLSLRFSLIICLHSN</sequence>
<dbReference type="Proteomes" id="UP001177003">
    <property type="component" value="Chromosome 4"/>
</dbReference>
<organism evidence="1 2">
    <name type="scientific">Lactuca saligna</name>
    <name type="common">Willowleaf lettuce</name>
    <dbReference type="NCBI Taxonomy" id="75948"/>
    <lineage>
        <taxon>Eukaryota</taxon>
        <taxon>Viridiplantae</taxon>
        <taxon>Streptophyta</taxon>
        <taxon>Embryophyta</taxon>
        <taxon>Tracheophyta</taxon>
        <taxon>Spermatophyta</taxon>
        <taxon>Magnoliopsida</taxon>
        <taxon>eudicotyledons</taxon>
        <taxon>Gunneridae</taxon>
        <taxon>Pentapetalae</taxon>
        <taxon>asterids</taxon>
        <taxon>campanulids</taxon>
        <taxon>Asterales</taxon>
        <taxon>Asteraceae</taxon>
        <taxon>Cichorioideae</taxon>
        <taxon>Cichorieae</taxon>
        <taxon>Lactucinae</taxon>
        <taxon>Lactuca</taxon>
    </lineage>
</organism>
<protein>
    <submittedName>
        <fullName evidence="1">Uncharacterized protein</fullName>
    </submittedName>
</protein>
<proteinExistence type="predicted"/>